<dbReference type="InterPro" id="IPR043129">
    <property type="entry name" value="ATPase_NBD"/>
</dbReference>
<dbReference type="Gene3D" id="1.10.10.10">
    <property type="entry name" value="Winged helix-like DNA-binding domain superfamily/Winged helix DNA-binding domain"/>
    <property type="match status" value="1"/>
</dbReference>
<proteinExistence type="inferred from homology"/>
<dbReference type="PANTHER" id="PTHR18964">
    <property type="entry name" value="ROK (REPRESSOR, ORF, KINASE) FAMILY"/>
    <property type="match status" value="1"/>
</dbReference>
<name>A0ABV5RPT8_9ACTN</name>
<protein>
    <submittedName>
        <fullName evidence="2">ROK family protein</fullName>
    </submittedName>
</protein>
<comment type="similarity">
    <text evidence="1">Belongs to the ROK (NagC/XylR) family.</text>
</comment>
<accession>A0ABV5RPT8</accession>
<dbReference type="RefSeq" id="WP_345516644.1">
    <property type="nucleotide sequence ID" value="NZ_BAAAXD010000038.1"/>
</dbReference>
<evidence type="ECO:0000313" key="3">
    <source>
        <dbReference type="Proteomes" id="UP001589710"/>
    </source>
</evidence>
<evidence type="ECO:0000313" key="2">
    <source>
        <dbReference type="EMBL" id="MFB9578874.1"/>
    </source>
</evidence>
<gene>
    <name evidence="2" type="ORF">ACFFTL_43170</name>
</gene>
<comment type="caution">
    <text evidence="2">The sequence shown here is derived from an EMBL/GenBank/DDBJ whole genome shotgun (WGS) entry which is preliminary data.</text>
</comment>
<dbReference type="PANTHER" id="PTHR18964:SF149">
    <property type="entry name" value="BIFUNCTIONAL UDP-N-ACETYLGLUCOSAMINE 2-EPIMERASE_N-ACETYLMANNOSAMINE KINASE"/>
    <property type="match status" value="1"/>
</dbReference>
<dbReference type="InterPro" id="IPR036388">
    <property type="entry name" value="WH-like_DNA-bd_sf"/>
</dbReference>
<dbReference type="Proteomes" id="UP001589710">
    <property type="component" value="Unassembled WGS sequence"/>
</dbReference>
<reference evidence="2 3" key="1">
    <citation type="submission" date="2024-09" db="EMBL/GenBank/DDBJ databases">
        <authorList>
            <person name="Sun Q."/>
            <person name="Mori K."/>
        </authorList>
    </citation>
    <scope>NUCLEOTIDE SEQUENCE [LARGE SCALE GENOMIC DNA]</scope>
    <source>
        <strain evidence="2 3">JCM 3331</strain>
    </source>
</reference>
<dbReference type="SUPFAM" id="SSF53067">
    <property type="entry name" value="Actin-like ATPase domain"/>
    <property type="match status" value="1"/>
</dbReference>
<organism evidence="2 3">
    <name type="scientific">Streptomyces yanii</name>
    <dbReference type="NCBI Taxonomy" id="78510"/>
    <lineage>
        <taxon>Bacteria</taxon>
        <taxon>Bacillati</taxon>
        <taxon>Actinomycetota</taxon>
        <taxon>Actinomycetes</taxon>
        <taxon>Kitasatosporales</taxon>
        <taxon>Streptomycetaceae</taxon>
        <taxon>Streptomyces</taxon>
    </lineage>
</organism>
<dbReference type="EMBL" id="JBHMCG010000201">
    <property type="protein sequence ID" value="MFB9578874.1"/>
    <property type="molecule type" value="Genomic_DNA"/>
</dbReference>
<dbReference type="Pfam" id="PF00480">
    <property type="entry name" value="ROK"/>
    <property type="match status" value="2"/>
</dbReference>
<keyword evidence="3" id="KW-1185">Reference proteome</keyword>
<dbReference type="InterPro" id="IPR036390">
    <property type="entry name" value="WH_DNA-bd_sf"/>
</dbReference>
<dbReference type="Gene3D" id="3.30.420.40">
    <property type="match status" value="4"/>
</dbReference>
<dbReference type="SUPFAM" id="SSF46785">
    <property type="entry name" value="Winged helix' DNA-binding domain"/>
    <property type="match status" value="1"/>
</dbReference>
<sequence length="378" mass="39970">MGLAGGDRSLLQRINTVAVLRALHGAEQLTLRDLTKATGVSRNTAEDAALALVGAGLAEEFVPQAEQRRVGRPAKWYRFRADYGYVLGVDLAVHEVNVLVADLAGTERAQYTRPLDPLTPADGRVLAVREAIDAAIREAGISRTEVLAIGAATTGIIDREGRVVHSNRLPHMVGYNLAEGLAVLDGVPVVVGNDARLATLAERWLGTGRDTDNFVNIIAGRHITAGVVLNGRLLPGVHGAAGEIGVLPESRWQAALQAMADWPEDRESTFRAAEAGDPDARARIEELAEHLATGTAAVVLTVDPECVILSGGLSRAGKTLLGPLQEHLGAKTLFPIPIHTSPLDHSAVALGAVRLALDHVEDDLFDTDSPRLAAALTP</sequence>
<evidence type="ECO:0000256" key="1">
    <source>
        <dbReference type="ARBA" id="ARBA00006479"/>
    </source>
</evidence>
<dbReference type="InterPro" id="IPR000600">
    <property type="entry name" value="ROK"/>
</dbReference>